<evidence type="ECO:0000259" key="1">
    <source>
        <dbReference type="Pfam" id="PF12728"/>
    </source>
</evidence>
<dbReference type="Pfam" id="PF12728">
    <property type="entry name" value="HTH_17"/>
    <property type="match status" value="1"/>
</dbReference>
<gene>
    <name evidence="2" type="ORF">MALGJ_44230</name>
</gene>
<name>A0A7I9YGF1_MYCAL</name>
<organism evidence="2 3">
    <name type="scientific">Mycolicibacter algericus</name>
    <name type="common">Mycobacterium algericum</name>
    <dbReference type="NCBI Taxonomy" id="1288388"/>
    <lineage>
        <taxon>Bacteria</taxon>
        <taxon>Bacillati</taxon>
        <taxon>Actinomycetota</taxon>
        <taxon>Actinomycetes</taxon>
        <taxon>Mycobacteriales</taxon>
        <taxon>Mycobacteriaceae</taxon>
        <taxon>Mycolicibacter</taxon>
    </lineage>
</organism>
<protein>
    <recommendedName>
        <fullName evidence="1">Helix-turn-helix domain-containing protein</fullName>
    </recommendedName>
</protein>
<evidence type="ECO:0000313" key="2">
    <source>
        <dbReference type="EMBL" id="GFG87747.1"/>
    </source>
</evidence>
<accession>A0A7I9YGF1</accession>
<dbReference type="AlphaFoldDB" id="A0A7I9YGF1"/>
<evidence type="ECO:0000313" key="3">
    <source>
        <dbReference type="Proteomes" id="UP000465305"/>
    </source>
</evidence>
<sequence>MATNPPTSNEYVSAEYLAQYLNVHKRTIQNFARRGAFKTYRLGPKLVRHNLAEVLAAMADQ</sequence>
<dbReference type="Proteomes" id="UP000465305">
    <property type="component" value="Unassembled WGS sequence"/>
</dbReference>
<dbReference type="RefSeq" id="WP_083036404.1">
    <property type="nucleotide sequence ID" value="NZ_BLKY01000001.1"/>
</dbReference>
<dbReference type="InterPro" id="IPR041657">
    <property type="entry name" value="HTH_17"/>
</dbReference>
<proteinExistence type="predicted"/>
<feature type="domain" description="Helix-turn-helix" evidence="1">
    <location>
        <begin position="11"/>
        <end position="55"/>
    </location>
</feature>
<reference evidence="2 3" key="1">
    <citation type="journal article" date="2019" name="Emerg. Microbes Infect.">
        <title>Comprehensive subspecies identification of 175 nontuberculous mycobacteria species based on 7547 genomic profiles.</title>
        <authorList>
            <person name="Matsumoto Y."/>
            <person name="Kinjo T."/>
            <person name="Motooka D."/>
            <person name="Nabeya D."/>
            <person name="Jung N."/>
            <person name="Uechi K."/>
            <person name="Horii T."/>
            <person name="Iida T."/>
            <person name="Fujita J."/>
            <person name="Nakamura S."/>
        </authorList>
    </citation>
    <scope>NUCLEOTIDE SEQUENCE [LARGE SCALE GENOMIC DNA]</scope>
    <source>
        <strain evidence="2 3">JCM 30723</strain>
    </source>
</reference>
<dbReference type="EMBL" id="BLKY01000001">
    <property type="protein sequence ID" value="GFG87747.1"/>
    <property type="molecule type" value="Genomic_DNA"/>
</dbReference>
<comment type="caution">
    <text evidence="2">The sequence shown here is derived from an EMBL/GenBank/DDBJ whole genome shotgun (WGS) entry which is preliminary data.</text>
</comment>